<dbReference type="AlphaFoldDB" id="A0A8S9ZDN9"/>
<protein>
    <submittedName>
        <fullName evidence="1">Uncharacterized protein</fullName>
    </submittedName>
</protein>
<organism evidence="1 2">
    <name type="scientific">Meloidogyne graminicola</name>
    <dbReference type="NCBI Taxonomy" id="189291"/>
    <lineage>
        <taxon>Eukaryota</taxon>
        <taxon>Metazoa</taxon>
        <taxon>Ecdysozoa</taxon>
        <taxon>Nematoda</taxon>
        <taxon>Chromadorea</taxon>
        <taxon>Rhabditida</taxon>
        <taxon>Tylenchina</taxon>
        <taxon>Tylenchomorpha</taxon>
        <taxon>Tylenchoidea</taxon>
        <taxon>Meloidogynidae</taxon>
        <taxon>Meloidogyninae</taxon>
        <taxon>Meloidogyne</taxon>
    </lineage>
</organism>
<reference evidence="1" key="1">
    <citation type="journal article" date="2020" name="Ecol. Evol.">
        <title>Genome structure and content of the rice root-knot nematode (Meloidogyne graminicola).</title>
        <authorList>
            <person name="Phan N.T."/>
            <person name="Danchin E.G.J."/>
            <person name="Klopp C."/>
            <person name="Perfus-Barbeoch L."/>
            <person name="Kozlowski D.K."/>
            <person name="Koutsovoulos G.D."/>
            <person name="Lopez-Roques C."/>
            <person name="Bouchez O."/>
            <person name="Zahm M."/>
            <person name="Besnard G."/>
            <person name="Bellafiore S."/>
        </authorList>
    </citation>
    <scope>NUCLEOTIDE SEQUENCE</scope>
    <source>
        <strain evidence="1">VN-18</strain>
    </source>
</reference>
<gene>
    <name evidence="1" type="ORF">Mgra_00009155</name>
</gene>
<dbReference type="EMBL" id="JABEBT010000140">
    <property type="protein sequence ID" value="KAF7629829.1"/>
    <property type="molecule type" value="Genomic_DNA"/>
</dbReference>
<evidence type="ECO:0000313" key="1">
    <source>
        <dbReference type="EMBL" id="KAF7629829.1"/>
    </source>
</evidence>
<dbReference type="Proteomes" id="UP000605970">
    <property type="component" value="Unassembled WGS sequence"/>
</dbReference>
<keyword evidence="2" id="KW-1185">Reference proteome</keyword>
<comment type="caution">
    <text evidence="1">The sequence shown here is derived from an EMBL/GenBank/DDBJ whole genome shotgun (WGS) entry which is preliminary data.</text>
</comment>
<evidence type="ECO:0000313" key="2">
    <source>
        <dbReference type="Proteomes" id="UP000605970"/>
    </source>
</evidence>
<sequence>MDDEIKGNKQTKQLYLNKITKQITKEENILLKNLKKGISIFVGEDDFNDDNKEDLVKFIDVTNSEDLNLYLMIILYIYYINENIERNYIKRKQI</sequence>
<accession>A0A8S9ZDN9</accession>
<name>A0A8S9ZDN9_9BILA</name>
<proteinExistence type="predicted"/>